<dbReference type="Gene3D" id="3.60.20.10">
    <property type="entry name" value="Glutamine Phosphoribosylpyrophosphate, subunit 1, domain 1"/>
    <property type="match status" value="1"/>
</dbReference>
<reference evidence="1 2" key="1">
    <citation type="submission" date="2011-02" db="EMBL/GenBank/DDBJ databases">
        <title>The Genome Sequence of Sphaeroforma arctica JP610.</title>
        <authorList>
            <consortium name="The Broad Institute Genome Sequencing Platform"/>
            <person name="Russ C."/>
            <person name="Cuomo C."/>
            <person name="Young S.K."/>
            <person name="Zeng Q."/>
            <person name="Gargeya S."/>
            <person name="Alvarado L."/>
            <person name="Berlin A."/>
            <person name="Chapman S.B."/>
            <person name="Chen Z."/>
            <person name="Freedman E."/>
            <person name="Gellesch M."/>
            <person name="Goldberg J."/>
            <person name="Griggs A."/>
            <person name="Gujja S."/>
            <person name="Heilman E."/>
            <person name="Heiman D."/>
            <person name="Howarth C."/>
            <person name="Mehta T."/>
            <person name="Neiman D."/>
            <person name="Pearson M."/>
            <person name="Roberts A."/>
            <person name="Saif S."/>
            <person name="Shea T."/>
            <person name="Shenoy N."/>
            <person name="Sisk P."/>
            <person name="Stolte C."/>
            <person name="Sykes S."/>
            <person name="White J."/>
            <person name="Yandava C."/>
            <person name="Burger G."/>
            <person name="Gray M.W."/>
            <person name="Holland P.W.H."/>
            <person name="King N."/>
            <person name="Lang F.B.F."/>
            <person name="Roger A.J."/>
            <person name="Ruiz-Trillo I."/>
            <person name="Haas B."/>
            <person name="Nusbaum C."/>
            <person name="Birren B."/>
        </authorList>
    </citation>
    <scope>NUCLEOTIDE SEQUENCE [LARGE SCALE GENOMIC DNA]</scope>
    <source>
        <strain evidence="1 2">JP610</strain>
    </source>
</reference>
<dbReference type="EMBL" id="KQ241743">
    <property type="protein sequence ID" value="KNC84754.1"/>
    <property type="molecule type" value="Genomic_DNA"/>
</dbReference>
<dbReference type="Proteomes" id="UP000054560">
    <property type="component" value="Unassembled WGS sequence"/>
</dbReference>
<name>A0A0L0G761_9EUKA</name>
<dbReference type="InterPro" id="IPR029055">
    <property type="entry name" value="Ntn_hydrolases_N"/>
</dbReference>
<dbReference type="OrthoDB" id="14446at2759"/>
<sequence>MYIASGTGFIPGETPGEYRMKHGGGAKNCAIVSSEPLTDDNADWMPIPRNYVVLITEDINVLMAPIVIQGLDTWVCKEKHKISADLSRCLERLNNRSNYGKGESLSQVVSQNVTSLIADSAQRQLISRMEKQEASNVHSGNSKHSLDEINTNFISMKSLSTGLGRAGSMTTLDQRHKASR</sequence>
<dbReference type="GeneID" id="25903549"/>
<proteinExistence type="predicted"/>
<accession>A0A0L0G761</accession>
<organism evidence="1 2">
    <name type="scientific">Sphaeroforma arctica JP610</name>
    <dbReference type="NCBI Taxonomy" id="667725"/>
    <lineage>
        <taxon>Eukaryota</taxon>
        <taxon>Ichthyosporea</taxon>
        <taxon>Ichthyophonida</taxon>
        <taxon>Sphaeroforma</taxon>
    </lineage>
</organism>
<evidence type="ECO:0000313" key="2">
    <source>
        <dbReference type="Proteomes" id="UP000054560"/>
    </source>
</evidence>
<keyword evidence="2" id="KW-1185">Reference proteome</keyword>
<dbReference type="AlphaFoldDB" id="A0A0L0G761"/>
<dbReference type="RefSeq" id="XP_014158656.1">
    <property type="nucleotide sequence ID" value="XM_014303181.1"/>
</dbReference>
<evidence type="ECO:0000313" key="1">
    <source>
        <dbReference type="EMBL" id="KNC84754.1"/>
    </source>
</evidence>
<gene>
    <name evidence="1" type="ORF">SARC_03045</name>
</gene>
<protein>
    <submittedName>
        <fullName evidence="1">Uncharacterized protein</fullName>
    </submittedName>
</protein>